<proteinExistence type="predicted"/>
<reference evidence="1" key="1">
    <citation type="submission" date="2017-12" db="EMBL/GenBank/DDBJ databases">
        <title>Sequencing the genomes of 1000 Actinobacteria strains.</title>
        <authorList>
            <person name="Klenk H.-P."/>
        </authorList>
    </citation>
    <scope>NUCLEOTIDE SEQUENCE [LARGE SCALE GENOMIC DNA]</scope>
    <source>
        <strain evidence="1">DSM 44228</strain>
    </source>
</reference>
<accession>A0A2N3Y7M1</accession>
<dbReference type="RefSeq" id="WP_101376955.1">
    <property type="nucleotide sequence ID" value="NZ_CP061007.1"/>
</dbReference>
<evidence type="ECO:0000313" key="2">
    <source>
        <dbReference type="Proteomes" id="UP000233786"/>
    </source>
</evidence>
<keyword evidence="2" id="KW-1185">Reference proteome</keyword>
<evidence type="ECO:0000313" key="1">
    <source>
        <dbReference type="EMBL" id="PKW18861.1"/>
    </source>
</evidence>
<protein>
    <submittedName>
        <fullName evidence="1">Uncharacterized protein</fullName>
    </submittedName>
</protein>
<organism evidence="1 2">
    <name type="scientific">Saccharopolyspora spinosa</name>
    <dbReference type="NCBI Taxonomy" id="60894"/>
    <lineage>
        <taxon>Bacteria</taxon>
        <taxon>Bacillati</taxon>
        <taxon>Actinomycetota</taxon>
        <taxon>Actinomycetes</taxon>
        <taxon>Pseudonocardiales</taxon>
        <taxon>Pseudonocardiaceae</taxon>
        <taxon>Saccharopolyspora</taxon>
    </lineage>
</organism>
<dbReference type="Proteomes" id="UP000233786">
    <property type="component" value="Unassembled WGS sequence"/>
</dbReference>
<sequence length="659" mass="71567">MGLLPAEVPDIPEARSEIVPARLARKLGPLFGVPWERGPFGPQTWVSDYNKITLSEIARGAPLRTRGRAKAPVADPDTWAIVDRIAVTGPGGSLPNEIPNATLNRFGPDTKAAVVLTATNRLLVPVVNAVESAMGLFVAADGSELPVRSRLAAWAALVLEAFRTQPALVAAAIRARTIQRELLVDWYLPLAGASAELPLTRCEVGGPHADGGAGTSSRPRDLQLADHTVRLLGSDVPGEVVDRFLRELMAIGTQRSSSHLWLSERRPGQLVVEALVPPTEQVDRYVEQVAHLLDRDSSPTGVLPRIPKASELGELPVLARRAVLIGLLTVLRQVQFDAEGREQTRGAIVPLLAEVATVARECLGDGDPLTVLARCRAADMTVHTLRHDRRNDLAGAVEELMAQVERCIELAEEGVVDRGAAAEAVSSANVEINIVRRTNAADPEAKLPPPAELDDWLRRTWDAYQRILQITPDWPTDPDSRLAVGHHLHNYASYLASHPDDESDLLAAVELFANTVIPARELYWKRTQSFLPLRQSLQVATRATTTLSRLAAEAGQPAQAARWAECGHGWICQALDDRETAALLARPTEPAAHFCLLAVPALLAAVDAGVAGPDEVERSERLLAVAEDWVRRVTGGSEASYSHYHLMADLRRRLDAIWT</sequence>
<comment type="caution">
    <text evidence="1">The sequence shown here is derived from an EMBL/GenBank/DDBJ whole genome shotgun (WGS) entry which is preliminary data.</text>
</comment>
<name>A0A2N3Y7M1_SACSN</name>
<dbReference type="EMBL" id="PJNB01000001">
    <property type="protein sequence ID" value="PKW18861.1"/>
    <property type="molecule type" value="Genomic_DNA"/>
</dbReference>
<dbReference type="OrthoDB" id="3686532at2"/>
<gene>
    <name evidence="1" type="ORF">A8926_6998</name>
</gene>
<dbReference type="AlphaFoldDB" id="A0A2N3Y7M1"/>